<name>A0A931B6Z9_9ACTN</name>
<accession>A0A931B6Z9</accession>
<dbReference type="PANTHER" id="PTHR42852">
    <property type="entry name" value="THIOL:DISULFIDE INTERCHANGE PROTEIN DSBE"/>
    <property type="match status" value="1"/>
</dbReference>
<gene>
    <name evidence="8" type="ORF">I2501_08465</name>
</gene>
<keyword evidence="5" id="KW-0676">Redox-active center</keyword>
<organism evidence="8 9">
    <name type="scientific">Streptacidiphilus fuscans</name>
    <dbReference type="NCBI Taxonomy" id="2789292"/>
    <lineage>
        <taxon>Bacteria</taxon>
        <taxon>Bacillati</taxon>
        <taxon>Actinomycetota</taxon>
        <taxon>Actinomycetes</taxon>
        <taxon>Kitasatosporales</taxon>
        <taxon>Streptomycetaceae</taxon>
        <taxon>Streptacidiphilus</taxon>
    </lineage>
</organism>
<keyword evidence="6" id="KW-0732">Signal</keyword>
<feature type="domain" description="Thioredoxin" evidence="7">
    <location>
        <begin position="59"/>
        <end position="205"/>
    </location>
</feature>
<comment type="caution">
    <text evidence="8">The sequence shown here is derived from an EMBL/GenBank/DDBJ whole genome shotgun (WGS) entry which is preliminary data.</text>
</comment>
<evidence type="ECO:0000256" key="2">
    <source>
        <dbReference type="ARBA" id="ARBA00022748"/>
    </source>
</evidence>
<evidence type="ECO:0000313" key="8">
    <source>
        <dbReference type="EMBL" id="MBF9068070.1"/>
    </source>
</evidence>
<evidence type="ECO:0000313" key="9">
    <source>
        <dbReference type="Proteomes" id="UP000657385"/>
    </source>
</evidence>
<dbReference type="PROSITE" id="PS00194">
    <property type="entry name" value="THIOREDOXIN_1"/>
    <property type="match status" value="1"/>
</dbReference>
<evidence type="ECO:0000256" key="6">
    <source>
        <dbReference type="SAM" id="SignalP"/>
    </source>
</evidence>
<keyword evidence="4" id="KW-1015">Disulfide bond</keyword>
<keyword evidence="9" id="KW-1185">Reference proteome</keyword>
<dbReference type="InterPro" id="IPR050553">
    <property type="entry name" value="Thioredoxin_ResA/DsbE_sf"/>
</dbReference>
<comment type="subcellular location">
    <subcellularLocation>
        <location evidence="1">Cell envelope</location>
    </subcellularLocation>
</comment>
<dbReference type="InterPro" id="IPR013740">
    <property type="entry name" value="Redoxin"/>
</dbReference>
<keyword evidence="3" id="KW-0812">Transmembrane</keyword>
<feature type="chain" id="PRO_5037209698" evidence="6">
    <location>
        <begin position="40"/>
        <end position="208"/>
    </location>
</feature>
<keyword evidence="2" id="KW-0201">Cytochrome c-type biogenesis</keyword>
<dbReference type="RefSeq" id="WP_196193245.1">
    <property type="nucleotide sequence ID" value="NZ_JADPRT010000003.1"/>
</dbReference>
<proteinExistence type="predicted"/>
<dbReference type="PROSITE" id="PS51257">
    <property type="entry name" value="PROKAR_LIPOPROTEIN"/>
    <property type="match status" value="1"/>
</dbReference>
<dbReference type="Gene3D" id="3.40.30.10">
    <property type="entry name" value="Glutaredoxin"/>
    <property type="match status" value="1"/>
</dbReference>
<dbReference type="GO" id="GO:0016491">
    <property type="term" value="F:oxidoreductase activity"/>
    <property type="evidence" value="ECO:0007669"/>
    <property type="project" value="InterPro"/>
</dbReference>
<protein>
    <submittedName>
        <fullName evidence="8">TlpA family protein disulfide reductase</fullName>
    </submittedName>
</protein>
<evidence type="ECO:0000256" key="3">
    <source>
        <dbReference type="ARBA" id="ARBA00022968"/>
    </source>
</evidence>
<evidence type="ECO:0000256" key="1">
    <source>
        <dbReference type="ARBA" id="ARBA00004196"/>
    </source>
</evidence>
<reference evidence="8" key="1">
    <citation type="submission" date="2020-11" db="EMBL/GenBank/DDBJ databases">
        <title>Isolation and identification of active actinomycetes.</title>
        <authorList>
            <person name="Yu B."/>
        </authorList>
    </citation>
    <scope>NUCLEOTIDE SEQUENCE</scope>
    <source>
        <strain evidence="8">NEAU-YB345</strain>
    </source>
</reference>
<dbReference type="InterPro" id="IPR017937">
    <property type="entry name" value="Thioredoxin_CS"/>
</dbReference>
<dbReference type="GO" id="GO:0030313">
    <property type="term" value="C:cell envelope"/>
    <property type="evidence" value="ECO:0007669"/>
    <property type="project" value="UniProtKB-SubCell"/>
</dbReference>
<dbReference type="GO" id="GO:0017004">
    <property type="term" value="P:cytochrome complex assembly"/>
    <property type="evidence" value="ECO:0007669"/>
    <property type="project" value="UniProtKB-KW"/>
</dbReference>
<dbReference type="InterPro" id="IPR036249">
    <property type="entry name" value="Thioredoxin-like_sf"/>
</dbReference>
<dbReference type="AlphaFoldDB" id="A0A931B6Z9"/>
<feature type="signal peptide" evidence="6">
    <location>
        <begin position="1"/>
        <end position="39"/>
    </location>
</feature>
<keyword evidence="3" id="KW-0735">Signal-anchor</keyword>
<dbReference type="SUPFAM" id="SSF52833">
    <property type="entry name" value="Thioredoxin-like"/>
    <property type="match status" value="1"/>
</dbReference>
<dbReference type="Pfam" id="PF08534">
    <property type="entry name" value="Redoxin"/>
    <property type="match status" value="1"/>
</dbReference>
<dbReference type="EMBL" id="JADPRT010000003">
    <property type="protein sequence ID" value="MBF9068070.1"/>
    <property type="molecule type" value="Genomic_DNA"/>
</dbReference>
<dbReference type="PROSITE" id="PS51352">
    <property type="entry name" value="THIOREDOXIN_2"/>
    <property type="match status" value="1"/>
</dbReference>
<evidence type="ECO:0000256" key="5">
    <source>
        <dbReference type="ARBA" id="ARBA00023284"/>
    </source>
</evidence>
<evidence type="ECO:0000256" key="4">
    <source>
        <dbReference type="ARBA" id="ARBA00023157"/>
    </source>
</evidence>
<sequence>MSRRPARRSARPAYRVAAAAAAALTGVLALTSCSSTNPAETGGSSDSGYVAGTGESVSVPAAQRGAAINLKGSDLNGKPLDLASYRGKVVVLNVWGSWCGPCRAEADDFESVFQADQSKGVQFVGINTRDTQIDQAQQFVKSHGLTYPSFYDEDGSLLLQFPAGSLNPQAIPSTLILDRDGRIAVRALQPLTSDQLSKLVAPVIAEKS</sequence>
<evidence type="ECO:0000259" key="7">
    <source>
        <dbReference type="PROSITE" id="PS51352"/>
    </source>
</evidence>
<dbReference type="Proteomes" id="UP000657385">
    <property type="component" value="Unassembled WGS sequence"/>
</dbReference>
<dbReference type="CDD" id="cd02966">
    <property type="entry name" value="TlpA_like_family"/>
    <property type="match status" value="1"/>
</dbReference>
<dbReference type="InterPro" id="IPR013766">
    <property type="entry name" value="Thioredoxin_domain"/>
</dbReference>
<dbReference type="PANTHER" id="PTHR42852:SF6">
    <property type="entry name" value="THIOL:DISULFIDE INTERCHANGE PROTEIN DSBE"/>
    <property type="match status" value="1"/>
</dbReference>